<reference evidence="3 4" key="1">
    <citation type="submission" date="2019-02" db="EMBL/GenBank/DDBJ databases">
        <title>Deep-cultivation of Planctomycetes and their phenomic and genomic characterization uncovers novel biology.</title>
        <authorList>
            <person name="Wiegand S."/>
            <person name="Jogler M."/>
            <person name="Boedeker C."/>
            <person name="Pinto D."/>
            <person name="Vollmers J."/>
            <person name="Rivas-Marin E."/>
            <person name="Kohn T."/>
            <person name="Peeters S.H."/>
            <person name="Heuer A."/>
            <person name="Rast P."/>
            <person name="Oberbeckmann S."/>
            <person name="Bunk B."/>
            <person name="Jeske O."/>
            <person name="Meyerdierks A."/>
            <person name="Storesund J.E."/>
            <person name="Kallscheuer N."/>
            <person name="Luecker S."/>
            <person name="Lage O.M."/>
            <person name="Pohl T."/>
            <person name="Merkel B.J."/>
            <person name="Hornburger P."/>
            <person name="Mueller R.-W."/>
            <person name="Bruemmer F."/>
            <person name="Labrenz M."/>
            <person name="Spormann A.M."/>
            <person name="Op den Camp H."/>
            <person name="Overmann J."/>
            <person name="Amann R."/>
            <person name="Jetten M.S.M."/>
            <person name="Mascher T."/>
            <person name="Medema M.H."/>
            <person name="Devos D.P."/>
            <person name="Kaster A.-K."/>
            <person name="Ovreas L."/>
            <person name="Rohde M."/>
            <person name="Galperin M.Y."/>
            <person name="Jogler C."/>
        </authorList>
    </citation>
    <scope>NUCLEOTIDE SEQUENCE [LARGE SCALE GENOMIC DNA]</scope>
    <source>
        <strain evidence="3 4">Mal52</strain>
    </source>
</reference>
<dbReference type="PANTHER" id="PTHR11703">
    <property type="entry name" value="DEOXYHYPUSINE SYNTHASE"/>
    <property type="match status" value="1"/>
</dbReference>
<sequence length="361" mass="39035">MTIRKLHDGREDGLSPLESLDLGKVDSFAGLLQAMSQTAFGGRNLGEAYGVLGEMFDDADCSVVLTLSGAMTVAKQGLIICEMIDRGLVQAVVATGALIAHGLTESIGLAHYRYHPSDSDDDLYEAGYNRIYDTLEMESNLNDVEKLVRSVLKSQSPPDGVWSSARLCRAVGSRLAEMNQGRGILRSAFEQEIPVFIPAFTDSEIGLDVATWAMAEWIAGQSKAATALDSAEVLSAVPSFNPFLDLQEYARLAGGSERLGILTVGGGVPRNWAQQVAPYYEISNARLGTKWKQPQFQYGVRICPEPVHWGGLSGCTYSEGVSWGKFVSPNAGGRFAEVYADATVALPLLMKAILEDRDSRE</sequence>
<keyword evidence="4" id="KW-1185">Reference proteome</keyword>
<dbReference type="PANTHER" id="PTHR11703:SF2">
    <property type="entry name" value="DEOXYHYPUSINE SYNTHASE-LIKE PROTEIN"/>
    <property type="match status" value="1"/>
</dbReference>
<evidence type="ECO:0000313" key="4">
    <source>
        <dbReference type="Proteomes" id="UP000319383"/>
    </source>
</evidence>
<proteinExistence type="inferred from homology"/>
<accession>A0A517ZHA0</accession>
<dbReference type="KEGG" id="sdyn:Mal52_03090"/>
<comment type="similarity">
    <text evidence="1">Belongs to the deoxyhypusine synthase family.</text>
</comment>
<dbReference type="Gene3D" id="3.40.910.10">
    <property type="entry name" value="Deoxyhypusine synthase"/>
    <property type="match status" value="1"/>
</dbReference>
<dbReference type="SUPFAM" id="SSF52467">
    <property type="entry name" value="DHS-like NAD/FAD-binding domain"/>
    <property type="match status" value="1"/>
</dbReference>
<dbReference type="InterPro" id="IPR002773">
    <property type="entry name" value="Deoxyhypusine_synthase"/>
</dbReference>
<evidence type="ECO:0000256" key="1">
    <source>
        <dbReference type="ARBA" id="ARBA00009892"/>
    </source>
</evidence>
<dbReference type="Pfam" id="PF01916">
    <property type="entry name" value="DS"/>
    <property type="match status" value="1"/>
</dbReference>
<name>A0A517ZHA0_9PLAN</name>
<dbReference type="GO" id="GO:0005737">
    <property type="term" value="C:cytoplasm"/>
    <property type="evidence" value="ECO:0007669"/>
    <property type="project" value="TreeGrafter"/>
</dbReference>
<dbReference type="GO" id="GO:0034038">
    <property type="term" value="F:deoxyhypusine synthase activity"/>
    <property type="evidence" value="ECO:0007669"/>
    <property type="project" value="TreeGrafter"/>
</dbReference>
<dbReference type="AlphaFoldDB" id="A0A517ZHA0"/>
<dbReference type="InterPro" id="IPR029035">
    <property type="entry name" value="DHS-like_NAD/FAD-binding_dom"/>
</dbReference>
<dbReference type="RefSeq" id="WP_145373845.1">
    <property type="nucleotide sequence ID" value="NZ_CP036276.1"/>
</dbReference>
<protein>
    <submittedName>
        <fullName evidence="3">Putative deoxyhypusine synthase</fullName>
    </submittedName>
</protein>
<dbReference type="Proteomes" id="UP000319383">
    <property type="component" value="Chromosome"/>
</dbReference>
<dbReference type="EMBL" id="CP036276">
    <property type="protein sequence ID" value="QDU41855.1"/>
    <property type="molecule type" value="Genomic_DNA"/>
</dbReference>
<keyword evidence="2" id="KW-0808">Transferase</keyword>
<dbReference type="InterPro" id="IPR036982">
    <property type="entry name" value="Deoxyhypusine_synthase_sf"/>
</dbReference>
<evidence type="ECO:0000313" key="3">
    <source>
        <dbReference type="EMBL" id="QDU41855.1"/>
    </source>
</evidence>
<gene>
    <name evidence="3" type="ORF">Mal52_03090</name>
</gene>
<evidence type="ECO:0000256" key="2">
    <source>
        <dbReference type="ARBA" id="ARBA00022679"/>
    </source>
</evidence>
<organism evidence="3 4">
    <name type="scientific">Symmachiella dynata</name>
    <dbReference type="NCBI Taxonomy" id="2527995"/>
    <lineage>
        <taxon>Bacteria</taxon>
        <taxon>Pseudomonadati</taxon>
        <taxon>Planctomycetota</taxon>
        <taxon>Planctomycetia</taxon>
        <taxon>Planctomycetales</taxon>
        <taxon>Planctomycetaceae</taxon>
        <taxon>Symmachiella</taxon>
    </lineage>
</organism>